<dbReference type="Proteomes" id="UP001151760">
    <property type="component" value="Unassembled WGS sequence"/>
</dbReference>
<protein>
    <submittedName>
        <fullName evidence="1">Uncharacterized protein</fullName>
    </submittedName>
</protein>
<evidence type="ECO:0000313" key="1">
    <source>
        <dbReference type="EMBL" id="GJT25343.1"/>
    </source>
</evidence>
<reference evidence="1" key="1">
    <citation type="journal article" date="2022" name="Int. J. Mol. Sci.">
        <title>Draft Genome of Tanacetum Coccineum: Genomic Comparison of Closely Related Tanacetum-Family Plants.</title>
        <authorList>
            <person name="Yamashiro T."/>
            <person name="Shiraishi A."/>
            <person name="Nakayama K."/>
            <person name="Satake H."/>
        </authorList>
    </citation>
    <scope>NUCLEOTIDE SEQUENCE</scope>
</reference>
<reference evidence="1" key="2">
    <citation type="submission" date="2022-01" db="EMBL/GenBank/DDBJ databases">
        <authorList>
            <person name="Yamashiro T."/>
            <person name="Shiraishi A."/>
            <person name="Satake H."/>
            <person name="Nakayama K."/>
        </authorList>
    </citation>
    <scope>NUCLEOTIDE SEQUENCE</scope>
</reference>
<keyword evidence="2" id="KW-1185">Reference proteome</keyword>
<organism evidence="1 2">
    <name type="scientific">Tanacetum coccineum</name>
    <dbReference type="NCBI Taxonomy" id="301880"/>
    <lineage>
        <taxon>Eukaryota</taxon>
        <taxon>Viridiplantae</taxon>
        <taxon>Streptophyta</taxon>
        <taxon>Embryophyta</taxon>
        <taxon>Tracheophyta</taxon>
        <taxon>Spermatophyta</taxon>
        <taxon>Magnoliopsida</taxon>
        <taxon>eudicotyledons</taxon>
        <taxon>Gunneridae</taxon>
        <taxon>Pentapetalae</taxon>
        <taxon>asterids</taxon>
        <taxon>campanulids</taxon>
        <taxon>Asterales</taxon>
        <taxon>Asteraceae</taxon>
        <taxon>Asteroideae</taxon>
        <taxon>Anthemideae</taxon>
        <taxon>Anthemidinae</taxon>
        <taxon>Tanacetum</taxon>
    </lineage>
</organism>
<evidence type="ECO:0000313" key="2">
    <source>
        <dbReference type="Proteomes" id="UP001151760"/>
    </source>
</evidence>
<sequence length="142" mass="15906">MSTRLLSTTGDRTGSGLSLCGYPASDSSDRIQRGITIQCQVDEEKYSLSQSQGVYAIKCTFGLKKRAANHTNGLVPIQVGRQVTPMFKTLKKVYEEGRLPNWTTEAEINFNAAHAAYCSTSHDSRSRPGEELIYIFHDEWRQ</sequence>
<proteinExistence type="predicted"/>
<gene>
    <name evidence="1" type="ORF">Tco_0895280</name>
</gene>
<accession>A0ABQ5CFC7</accession>
<comment type="caution">
    <text evidence="1">The sequence shown here is derived from an EMBL/GenBank/DDBJ whole genome shotgun (WGS) entry which is preliminary data.</text>
</comment>
<name>A0ABQ5CFC7_9ASTR</name>
<dbReference type="EMBL" id="BQNB010014207">
    <property type="protein sequence ID" value="GJT25343.1"/>
    <property type="molecule type" value="Genomic_DNA"/>
</dbReference>